<sequence length="92" mass="9951">MDSLELANFFFCSYAWHVVRSSDRPVRLPNGLIKPAANSRRHAELGTWPGLNYQSWICIENAGGGGGGGGTAIGIEAWPGLKDTQPVQIRLV</sequence>
<gene>
    <name evidence="1" type="ORF">M5D96_002494</name>
</gene>
<protein>
    <submittedName>
        <fullName evidence="1">Uncharacterized protein</fullName>
    </submittedName>
</protein>
<proteinExistence type="predicted"/>
<dbReference type="EMBL" id="JAMKOV010000001">
    <property type="protein sequence ID" value="KAI8046292.1"/>
    <property type="molecule type" value="Genomic_DNA"/>
</dbReference>
<dbReference type="AlphaFoldDB" id="A0A9Q0BVJ6"/>
<evidence type="ECO:0000313" key="2">
    <source>
        <dbReference type="Proteomes" id="UP001059596"/>
    </source>
</evidence>
<accession>A0A9Q0BVJ6</accession>
<reference evidence="1" key="1">
    <citation type="journal article" date="2023" name="Genome Biol. Evol.">
        <title>Long-read-based Genome Assembly of Drosophila gunungcola Reveals Fewer Chemosensory Genes in Flower-breeding Species.</title>
        <authorList>
            <person name="Negi A."/>
            <person name="Liao B.Y."/>
            <person name="Yeh S.D."/>
        </authorList>
    </citation>
    <scope>NUCLEOTIDE SEQUENCE</scope>
    <source>
        <strain evidence="1">Sukarami</strain>
    </source>
</reference>
<dbReference type="Proteomes" id="UP001059596">
    <property type="component" value="Chromosome 3R"/>
</dbReference>
<name>A0A9Q0BVJ6_9MUSC</name>
<organism evidence="1 2">
    <name type="scientific">Drosophila gunungcola</name>
    <name type="common">fruit fly</name>
    <dbReference type="NCBI Taxonomy" id="103775"/>
    <lineage>
        <taxon>Eukaryota</taxon>
        <taxon>Metazoa</taxon>
        <taxon>Ecdysozoa</taxon>
        <taxon>Arthropoda</taxon>
        <taxon>Hexapoda</taxon>
        <taxon>Insecta</taxon>
        <taxon>Pterygota</taxon>
        <taxon>Neoptera</taxon>
        <taxon>Endopterygota</taxon>
        <taxon>Diptera</taxon>
        <taxon>Brachycera</taxon>
        <taxon>Muscomorpha</taxon>
        <taxon>Ephydroidea</taxon>
        <taxon>Drosophilidae</taxon>
        <taxon>Drosophila</taxon>
        <taxon>Sophophora</taxon>
    </lineage>
</organism>
<comment type="caution">
    <text evidence="1">The sequence shown here is derived from an EMBL/GenBank/DDBJ whole genome shotgun (WGS) entry which is preliminary data.</text>
</comment>
<evidence type="ECO:0000313" key="1">
    <source>
        <dbReference type="EMBL" id="KAI8046292.1"/>
    </source>
</evidence>
<keyword evidence="2" id="KW-1185">Reference proteome</keyword>